<accession>A0A5C6FVM6</accession>
<evidence type="ECO:0000313" key="4">
    <source>
        <dbReference type="Proteomes" id="UP000316476"/>
    </source>
</evidence>
<keyword evidence="1" id="KW-1133">Transmembrane helix</keyword>
<dbReference type="EMBL" id="SJPZ01000001">
    <property type="protein sequence ID" value="TWU65675.1"/>
    <property type="molecule type" value="Genomic_DNA"/>
</dbReference>
<organism evidence="3 4">
    <name type="scientific">Crateriforma conspicua</name>
    <dbReference type="NCBI Taxonomy" id="2527996"/>
    <lineage>
        <taxon>Bacteria</taxon>
        <taxon>Pseudomonadati</taxon>
        <taxon>Planctomycetota</taxon>
        <taxon>Planctomycetia</taxon>
        <taxon>Planctomycetales</taxon>
        <taxon>Planctomycetaceae</taxon>
        <taxon>Crateriforma</taxon>
    </lineage>
</organism>
<dbReference type="AlphaFoldDB" id="A0A5C6FVM6"/>
<keyword evidence="1" id="KW-0472">Membrane</keyword>
<dbReference type="Pfam" id="PF13488">
    <property type="entry name" value="Gly-zipper_Omp"/>
    <property type="match status" value="1"/>
</dbReference>
<feature type="domain" description="Glycine zipper" evidence="2">
    <location>
        <begin position="91"/>
        <end position="135"/>
    </location>
</feature>
<sequence>MACCRSATIGDLGLCGPSRRRCRFADRYRWPTATRMPLGRVFFLPPPNQWQSAMVRTRFLIPTLLLVSLTVMVPARFVQAQTGKQRGATFGGLAGAIAGGIIGDHNDEAGAGAAIGGVVGAVAGGILGDAADKEQAARQQQYLYQQQQQQVARTVGAVSITDVINMTRSGLGDSVIINQIHSRGVQHQIQVSDIIAMHQQGVRESVISAMQQATVGSPAVVQPEPAPVVVQQPTVIHETHVLPAYPVRRYYGPHYYSPRPYHYHRPRGTSVRIGF</sequence>
<gene>
    <name evidence="3" type="ORF">V7x_12240</name>
</gene>
<evidence type="ECO:0000259" key="2">
    <source>
        <dbReference type="Pfam" id="PF13488"/>
    </source>
</evidence>
<feature type="transmembrane region" description="Helical" evidence="1">
    <location>
        <begin position="59"/>
        <end position="78"/>
    </location>
</feature>
<proteinExistence type="predicted"/>
<name>A0A5C6FVM6_9PLAN</name>
<dbReference type="Proteomes" id="UP000316476">
    <property type="component" value="Unassembled WGS sequence"/>
</dbReference>
<evidence type="ECO:0000256" key="1">
    <source>
        <dbReference type="SAM" id="Phobius"/>
    </source>
</evidence>
<protein>
    <recommendedName>
        <fullName evidence="2">Glycine zipper domain-containing protein</fullName>
    </recommendedName>
</protein>
<evidence type="ECO:0000313" key="3">
    <source>
        <dbReference type="EMBL" id="TWU65675.1"/>
    </source>
</evidence>
<comment type="caution">
    <text evidence="3">The sequence shown here is derived from an EMBL/GenBank/DDBJ whole genome shotgun (WGS) entry which is preliminary data.</text>
</comment>
<dbReference type="InterPro" id="IPR039567">
    <property type="entry name" value="Gly-zipper"/>
</dbReference>
<keyword evidence="1" id="KW-0812">Transmembrane</keyword>
<reference evidence="3 4" key="1">
    <citation type="submission" date="2019-02" db="EMBL/GenBank/DDBJ databases">
        <title>Deep-cultivation of Planctomycetes and their phenomic and genomic characterization uncovers novel biology.</title>
        <authorList>
            <person name="Wiegand S."/>
            <person name="Jogler M."/>
            <person name="Boedeker C."/>
            <person name="Pinto D."/>
            <person name="Vollmers J."/>
            <person name="Rivas-Marin E."/>
            <person name="Kohn T."/>
            <person name="Peeters S.H."/>
            <person name="Heuer A."/>
            <person name="Rast P."/>
            <person name="Oberbeckmann S."/>
            <person name="Bunk B."/>
            <person name="Jeske O."/>
            <person name="Meyerdierks A."/>
            <person name="Storesund J.E."/>
            <person name="Kallscheuer N."/>
            <person name="Luecker S."/>
            <person name="Lage O.M."/>
            <person name="Pohl T."/>
            <person name="Merkel B.J."/>
            <person name="Hornburger P."/>
            <person name="Mueller R.-W."/>
            <person name="Bruemmer F."/>
            <person name="Labrenz M."/>
            <person name="Spormann A.M."/>
            <person name="Op Den Camp H."/>
            <person name="Overmann J."/>
            <person name="Amann R."/>
            <person name="Jetten M.S.M."/>
            <person name="Mascher T."/>
            <person name="Medema M.H."/>
            <person name="Devos D.P."/>
            <person name="Kaster A.-K."/>
            <person name="Ovreas L."/>
            <person name="Rohde M."/>
            <person name="Galperin M.Y."/>
            <person name="Jogler C."/>
        </authorList>
    </citation>
    <scope>NUCLEOTIDE SEQUENCE [LARGE SCALE GENOMIC DNA]</scope>
    <source>
        <strain evidence="3 4">V7</strain>
    </source>
</reference>